<sequence>MSADGDGGENRRGSPAIATQVLTIAIAVVEGLVVLLARTIRWVLLLPLLVLRWLLDSEHLGTRYRQRLSGLILLAGYMSWVVGKFFDAAFADLTVYLQAMATSNDVWSIIYLPPKLSRQAGTPLWLHIAFSATLIVLVLWAFGTRRGALVLLLVYAAVVVLWNAAQAARTGGARAYVESISTMDDVYQRIYLPPKLSGHQGTPLWLHIAFSATLVVLALMMMFWDRLSRRSQAYRPH</sequence>
<keyword evidence="3" id="KW-1185">Reference proteome</keyword>
<proteinExistence type="predicted"/>
<feature type="transmembrane region" description="Helical" evidence="1">
    <location>
        <begin position="204"/>
        <end position="224"/>
    </location>
</feature>
<evidence type="ECO:0000313" key="2">
    <source>
        <dbReference type="EMBL" id="MCP2348688.1"/>
    </source>
</evidence>
<organism evidence="2 3">
    <name type="scientific">Nonomuraea roseoviolacea subsp. carminata</name>
    <dbReference type="NCBI Taxonomy" id="160689"/>
    <lineage>
        <taxon>Bacteria</taxon>
        <taxon>Bacillati</taxon>
        <taxon>Actinomycetota</taxon>
        <taxon>Actinomycetes</taxon>
        <taxon>Streptosporangiales</taxon>
        <taxon>Streptosporangiaceae</taxon>
        <taxon>Nonomuraea</taxon>
    </lineage>
</organism>
<keyword evidence="1" id="KW-0472">Membrane</keyword>
<gene>
    <name evidence="2" type="ORF">HD595_004810</name>
</gene>
<dbReference type="RefSeq" id="WP_253772647.1">
    <property type="nucleotide sequence ID" value="NZ_BAAAVE010000007.1"/>
</dbReference>
<feature type="transmembrane region" description="Helical" evidence="1">
    <location>
        <begin position="64"/>
        <end position="83"/>
    </location>
</feature>
<accession>A0ABT1K3W6</accession>
<protein>
    <submittedName>
        <fullName evidence="2">Membrane protein YhdT</fullName>
    </submittedName>
</protein>
<keyword evidence="1" id="KW-0812">Transmembrane</keyword>
<evidence type="ECO:0000313" key="3">
    <source>
        <dbReference type="Proteomes" id="UP001320766"/>
    </source>
</evidence>
<keyword evidence="1" id="KW-1133">Transmembrane helix</keyword>
<reference evidence="2 3" key="1">
    <citation type="submission" date="2022-06" db="EMBL/GenBank/DDBJ databases">
        <title>Sequencing the genomes of 1000 actinobacteria strains.</title>
        <authorList>
            <person name="Klenk H.-P."/>
        </authorList>
    </citation>
    <scope>NUCLEOTIDE SEQUENCE [LARGE SCALE GENOMIC DNA]</scope>
    <source>
        <strain evidence="2 3">DSM 44170</strain>
    </source>
</reference>
<feature type="transmembrane region" description="Helical" evidence="1">
    <location>
        <begin position="149"/>
        <end position="168"/>
    </location>
</feature>
<dbReference type="EMBL" id="JAMZEC010000001">
    <property type="protein sequence ID" value="MCP2348688.1"/>
    <property type="molecule type" value="Genomic_DNA"/>
</dbReference>
<dbReference type="Proteomes" id="UP001320766">
    <property type="component" value="Unassembled WGS sequence"/>
</dbReference>
<evidence type="ECO:0000256" key="1">
    <source>
        <dbReference type="SAM" id="Phobius"/>
    </source>
</evidence>
<comment type="caution">
    <text evidence="2">The sequence shown here is derived from an EMBL/GenBank/DDBJ whole genome shotgun (WGS) entry which is preliminary data.</text>
</comment>
<name>A0ABT1K3W6_9ACTN</name>
<feature type="transmembrane region" description="Helical" evidence="1">
    <location>
        <begin position="21"/>
        <end position="44"/>
    </location>
</feature>
<feature type="transmembrane region" description="Helical" evidence="1">
    <location>
        <begin position="124"/>
        <end position="142"/>
    </location>
</feature>